<feature type="region of interest" description="Disordered" evidence="8">
    <location>
        <begin position="1"/>
        <end position="25"/>
    </location>
</feature>
<feature type="compositionally biased region" description="Low complexity" evidence="8">
    <location>
        <begin position="428"/>
        <end position="442"/>
    </location>
</feature>
<proteinExistence type="predicted"/>
<feature type="transmembrane region" description="Helical" evidence="9">
    <location>
        <begin position="203"/>
        <end position="220"/>
    </location>
</feature>
<dbReference type="PANTHER" id="PTHR23028:SF53">
    <property type="entry name" value="ACYL_TRANSF_3 DOMAIN-CONTAINING PROTEIN"/>
    <property type="match status" value="1"/>
</dbReference>
<evidence type="ECO:0000256" key="1">
    <source>
        <dbReference type="ARBA" id="ARBA00004651"/>
    </source>
</evidence>
<evidence type="ECO:0000256" key="8">
    <source>
        <dbReference type="SAM" id="MobiDB-lite"/>
    </source>
</evidence>
<evidence type="ECO:0000259" key="10">
    <source>
        <dbReference type="Pfam" id="PF01757"/>
    </source>
</evidence>
<sequence length="631" mass="66018">MRVSLLEEHRSELPRPRAGDLPRASPVRVRPVPNPFAVPHAPGLDGLRALAVLAVLAYHLDLTWAGGGFLGVEVFFTLSGFLITQLLSAELRRHGRIGVRAFALARARRLVPALVACVLGTLLLFRLLLPATASGLRGDALSSLFYVQNWHLVLGGVPYAESFERPGPFLHIWSLAVEGQLYVLWPLLFAGVLAVLGRRRAAFAALVLAGVSAVATAWQFDPDASGLAYYATDSRASGFLVGAATALLWTPERWDRPRSAGTRAVYDLVGVAALVALLVGFTVASEFSADLYEHGGFLRTALLTAAVLVAATGAGPAVRGLLSVRLLTAIGRRSYGIYLYHWPILVLTRPGADLPGPVWLVDCGRVLATLLVAEASYRWLETPIRRGAIRRMAQRARLTRLASGAVAAVVAALVVSAVVALTRPAEPTLPLAAPPATTSEAPAPAPTTPPATTPAPAATQPAPTQPTPTQPAPTQPAATGPAYVLGDSIALGSADALTQALGPGTTVDAKVGRQYAGAPAAVRAWAAAHRGPVVVDLGANGTVDAADVEGVITAAGDRPVVLVGVSVPRRWQDPNNRVLRAAAERHAPQVAFVDWAALVARDRSVLGPDGVHPTVRGRTVLATAIRAALPS</sequence>
<keyword evidence="3" id="KW-0808">Transferase</keyword>
<feature type="transmembrane region" description="Helical" evidence="9">
    <location>
        <begin position="172"/>
        <end position="196"/>
    </location>
</feature>
<dbReference type="InterPro" id="IPR050879">
    <property type="entry name" value="Acyltransferase_3"/>
</dbReference>
<evidence type="ECO:0000256" key="5">
    <source>
        <dbReference type="ARBA" id="ARBA00022989"/>
    </source>
</evidence>
<keyword evidence="5 9" id="KW-1133">Transmembrane helix</keyword>
<dbReference type="InterPro" id="IPR002656">
    <property type="entry name" value="Acyl_transf_3_dom"/>
</dbReference>
<comment type="subcellular location">
    <subcellularLocation>
        <location evidence="1">Cell membrane</location>
        <topology evidence="1">Multi-pass membrane protein</topology>
    </subcellularLocation>
</comment>
<evidence type="ECO:0000256" key="2">
    <source>
        <dbReference type="ARBA" id="ARBA00022475"/>
    </source>
</evidence>
<feature type="transmembrane region" description="Helical" evidence="9">
    <location>
        <begin position="264"/>
        <end position="284"/>
    </location>
</feature>
<feature type="compositionally biased region" description="Pro residues" evidence="8">
    <location>
        <begin position="443"/>
        <end position="453"/>
    </location>
</feature>
<dbReference type="PANTHER" id="PTHR23028">
    <property type="entry name" value="ACETYLTRANSFERASE"/>
    <property type="match status" value="1"/>
</dbReference>
<evidence type="ECO:0000256" key="4">
    <source>
        <dbReference type="ARBA" id="ARBA00022692"/>
    </source>
</evidence>
<keyword evidence="7" id="KW-0012">Acyltransferase</keyword>
<feature type="transmembrane region" description="Helical" evidence="9">
    <location>
        <begin position="235"/>
        <end position="252"/>
    </location>
</feature>
<organism evidence="11 12">
    <name type="scientific">Pseudonocardia ailaonensis</name>
    <dbReference type="NCBI Taxonomy" id="367279"/>
    <lineage>
        <taxon>Bacteria</taxon>
        <taxon>Bacillati</taxon>
        <taxon>Actinomycetota</taxon>
        <taxon>Actinomycetes</taxon>
        <taxon>Pseudonocardiales</taxon>
        <taxon>Pseudonocardiaceae</taxon>
        <taxon>Pseudonocardia</taxon>
    </lineage>
</organism>
<gene>
    <name evidence="11" type="ORF">GCM10009836_11690</name>
</gene>
<reference evidence="11 12" key="1">
    <citation type="journal article" date="2019" name="Int. J. Syst. Evol. Microbiol.">
        <title>The Global Catalogue of Microorganisms (GCM) 10K type strain sequencing project: providing services to taxonomists for standard genome sequencing and annotation.</title>
        <authorList>
            <consortium name="The Broad Institute Genomics Platform"/>
            <consortium name="The Broad Institute Genome Sequencing Center for Infectious Disease"/>
            <person name="Wu L."/>
            <person name="Ma J."/>
        </authorList>
    </citation>
    <scope>NUCLEOTIDE SEQUENCE [LARGE SCALE GENOMIC DNA]</scope>
    <source>
        <strain evidence="11 12">JCM 16009</strain>
    </source>
</reference>
<dbReference type="EMBL" id="BAAAQK010000003">
    <property type="protein sequence ID" value="GAA1835010.1"/>
    <property type="molecule type" value="Genomic_DNA"/>
</dbReference>
<keyword evidence="12" id="KW-1185">Reference proteome</keyword>
<evidence type="ECO:0000313" key="12">
    <source>
        <dbReference type="Proteomes" id="UP001500449"/>
    </source>
</evidence>
<evidence type="ECO:0000256" key="3">
    <source>
        <dbReference type="ARBA" id="ARBA00022679"/>
    </source>
</evidence>
<accession>A0ABN2MRL8</accession>
<feature type="transmembrane region" description="Helical" evidence="9">
    <location>
        <begin position="401"/>
        <end position="421"/>
    </location>
</feature>
<evidence type="ECO:0000256" key="6">
    <source>
        <dbReference type="ARBA" id="ARBA00023136"/>
    </source>
</evidence>
<feature type="transmembrane region" description="Helical" evidence="9">
    <location>
        <begin position="110"/>
        <end position="129"/>
    </location>
</feature>
<dbReference type="Proteomes" id="UP001500449">
    <property type="component" value="Unassembled WGS sequence"/>
</dbReference>
<feature type="transmembrane region" description="Helical" evidence="9">
    <location>
        <begin position="68"/>
        <end position="89"/>
    </location>
</feature>
<dbReference type="SUPFAM" id="SSF52266">
    <property type="entry name" value="SGNH hydrolase"/>
    <property type="match status" value="1"/>
</dbReference>
<feature type="compositionally biased region" description="Pro residues" evidence="8">
    <location>
        <begin position="463"/>
        <end position="474"/>
    </location>
</feature>
<dbReference type="InterPro" id="IPR036514">
    <property type="entry name" value="SGNH_hydro_sf"/>
</dbReference>
<evidence type="ECO:0000256" key="9">
    <source>
        <dbReference type="SAM" id="Phobius"/>
    </source>
</evidence>
<keyword evidence="2" id="KW-1003">Cell membrane</keyword>
<evidence type="ECO:0000313" key="11">
    <source>
        <dbReference type="EMBL" id="GAA1835010.1"/>
    </source>
</evidence>
<feature type="domain" description="Acyltransferase 3" evidence="10">
    <location>
        <begin position="43"/>
        <end position="372"/>
    </location>
</feature>
<keyword evidence="6 9" id="KW-0472">Membrane</keyword>
<keyword evidence="4 9" id="KW-0812">Transmembrane</keyword>
<feature type="compositionally biased region" description="Basic and acidic residues" evidence="8">
    <location>
        <begin position="1"/>
        <end position="20"/>
    </location>
</feature>
<comment type="caution">
    <text evidence="11">The sequence shown here is derived from an EMBL/GenBank/DDBJ whole genome shotgun (WGS) entry which is preliminary data.</text>
</comment>
<dbReference type="Pfam" id="PF01757">
    <property type="entry name" value="Acyl_transf_3"/>
    <property type="match status" value="1"/>
</dbReference>
<feature type="region of interest" description="Disordered" evidence="8">
    <location>
        <begin position="428"/>
        <end position="481"/>
    </location>
</feature>
<protein>
    <recommendedName>
        <fullName evidence="10">Acyltransferase 3 domain-containing protein</fullName>
    </recommendedName>
</protein>
<dbReference type="Gene3D" id="3.40.50.1110">
    <property type="entry name" value="SGNH hydrolase"/>
    <property type="match status" value="1"/>
</dbReference>
<name>A0ABN2MRL8_9PSEU</name>
<evidence type="ECO:0000256" key="7">
    <source>
        <dbReference type="ARBA" id="ARBA00023315"/>
    </source>
</evidence>
<feature type="transmembrane region" description="Helical" evidence="9">
    <location>
        <begin position="296"/>
        <end position="322"/>
    </location>
</feature>